<evidence type="ECO:0008006" key="4">
    <source>
        <dbReference type="Google" id="ProtNLM"/>
    </source>
</evidence>
<keyword evidence="3" id="KW-1185">Reference proteome</keyword>
<gene>
    <name evidence="2" type="ORF">HRI_001015400</name>
</gene>
<keyword evidence="1" id="KW-0732">Signal</keyword>
<protein>
    <recommendedName>
        <fullName evidence="4">F12P19.7</fullName>
    </recommendedName>
</protein>
<dbReference type="SUPFAM" id="SSF53807">
    <property type="entry name" value="Helical backbone' metal receptor"/>
    <property type="match status" value="1"/>
</dbReference>
<comment type="caution">
    <text evidence="2">The sequence shown here is derived from an EMBL/GenBank/DDBJ whole genome shotgun (WGS) entry which is preliminary data.</text>
</comment>
<feature type="chain" id="PRO_5040899313" description="F12P19.7" evidence="1">
    <location>
        <begin position="27"/>
        <end position="403"/>
    </location>
</feature>
<dbReference type="EMBL" id="BSYR01000010">
    <property type="protein sequence ID" value="GMI73461.1"/>
    <property type="molecule type" value="Genomic_DNA"/>
</dbReference>
<evidence type="ECO:0000256" key="1">
    <source>
        <dbReference type="SAM" id="SignalP"/>
    </source>
</evidence>
<organism evidence="2 3">
    <name type="scientific">Hibiscus trionum</name>
    <name type="common">Flower of an hour</name>
    <dbReference type="NCBI Taxonomy" id="183268"/>
    <lineage>
        <taxon>Eukaryota</taxon>
        <taxon>Viridiplantae</taxon>
        <taxon>Streptophyta</taxon>
        <taxon>Embryophyta</taxon>
        <taxon>Tracheophyta</taxon>
        <taxon>Spermatophyta</taxon>
        <taxon>Magnoliopsida</taxon>
        <taxon>eudicotyledons</taxon>
        <taxon>Gunneridae</taxon>
        <taxon>Pentapetalae</taxon>
        <taxon>rosids</taxon>
        <taxon>malvids</taxon>
        <taxon>Malvales</taxon>
        <taxon>Malvaceae</taxon>
        <taxon>Malvoideae</taxon>
        <taxon>Hibiscus</taxon>
    </lineage>
</organism>
<evidence type="ECO:0000313" key="2">
    <source>
        <dbReference type="EMBL" id="GMI73461.1"/>
    </source>
</evidence>
<dbReference type="AlphaFoldDB" id="A0A9W7LRM9"/>
<feature type="signal peptide" evidence="1">
    <location>
        <begin position="1"/>
        <end position="26"/>
    </location>
</feature>
<proteinExistence type="predicted"/>
<evidence type="ECO:0000313" key="3">
    <source>
        <dbReference type="Proteomes" id="UP001165190"/>
    </source>
</evidence>
<accession>A0A9W7LRM9</accession>
<reference evidence="2" key="1">
    <citation type="submission" date="2023-05" db="EMBL/GenBank/DDBJ databases">
        <title>Genome and transcriptome analyses reveal genes involved in the formation of fine ridges on petal epidermal cells in Hibiscus trionum.</title>
        <authorList>
            <person name="Koshimizu S."/>
            <person name="Masuda S."/>
            <person name="Ishii T."/>
            <person name="Shirasu K."/>
            <person name="Hoshino A."/>
            <person name="Arita M."/>
        </authorList>
    </citation>
    <scope>NUCLEOTIDE SEQUENCE</scope>
    <source>
        <strain evidence="2">Hamamatsu line</strain>
    </source>
</reference>
<name>A0A9W7LRM9_HIBTR</name>
<sequence length="403" mass="45042">MSAGSGYWIRGLITVVWLLSWKNIGAANVKVQGNISKVEDAQNYHIYYGQTFKVIKNGVDGKSYLLIQSDTRMAGRTRYCTPRIKSFVIPLSNFSADTTNTFPVSFFELLGLVGSMKGMTSNSVASECVLKWVGEGEISMINGTEPQQLTPFAAHFVSNVDQFQACNFANFAATGENTPLQRAEWIKFLGAFANLENRANQVYKTVKDNYLCLTKVAGAKEKTFKPIVAWMEYQNGIWSFTKELYKLKYVEDAGGENVDASISKITYNISNPDDIEDLHAILCTVDVVIDETYSSDAVGYNEATFLQNINIEDYSCFGFVTNQSLWRYDKRIQNLTALDWFDGAVSQPQLVLADLIQILFPTGNYNTTYFRNLAKGEGVVSIEPNMCQRDMSTPLDPTVLPCT</sequence>
<dbReference type="Proteomes" id="UP001165190">
    <property type="component" value="Unassembled WGS sequence"/>
</dbReference>
<dbReference type="PANTHER" id="PTHR38360:SF1">
    <property type="entry name" value="F12P19.7"/>
    <property type="match status" value="1"/>
</dbReference>
<dbReference type="OrthoDB" id="409848at2759"/>
<dbReference type="PANTHER" id="PTHR38360">
    <property type="entry name" value="OS03G0120000 PROTEIN"/>
    <property type="match status" value="1"/>
</dbReference>